<dbReference type="InterPro" id="IPR050973">
    <property type="entry name" value="H3K9_Histone-Lys_N-MTase"/>
</dbReference>
<dbReference type="Pfam" id="PF00856">
    <property type="entry name" value="SET"/>
    <property type="match status" value="1"/>
</dbReference>
<protein>
    <recommendedName>
        <fullName evidence="8">SET domain-containing protein</fullName>
    </recommendedName>
</protein>
<evidence type="ECO:0000256" key="5">
    <source>
        <dbReference type="ARBA" id="ARBA00022691"/>
    </source>
</evidence>
<dbReference type="SMART" id="SM00317">
    <property type="entry name" value="SET"/>
    <property type="match status" value="1"/>
</dbReference>
<evidence type="ECO:0000313" key="10">
    <source>
        <dbReference type="Proteomes" id="UP001396898"/>
    </source>
</evidence>
<gene>
    <name evidence="9" type="ORF">PG991_001676</name>
</gene>
<evidence type="ECO:0000256" key="6">
    <source>
        <dbReference type="ARBA" id="ARBA00022723"/>
    </source>
</evidence>
<reference evidence="9 10" key="1">
    <citation type="submission" date="2023-01" db="EMBL/GenBank/DDBJ databases">
        <title>Analysis of 21 Apiospora genomes using comparative genomics revels a genus with tremendous synthesis potential of carbohydrate active enzymes and secondary metabolites.</title>
        <authorList>
            <person name="Sorensen T."/>
        </authorList>
    </citation>
    <scope>NUCLEOTIDE SEQUENCE [LARGE SCALE GENOMIC DNA]</scope>
    <source>
        <strain evidence="9 10">CBS 20057</strain>
    </source>
</reference>
<evidence type="ECO:0000313" key="9">
    <source>
        <dbReference type="EMBL" id="KAK8036539.1"/>
    </source>
</evidence>
<comment type="caution">
    <text evidence="9">The sequence shown here is derived from an EMBL/GenBank/DDBJ whole genome shotgun (WGS) entry which is preliminary data.</text>
</comment>
<proteinExistence type="predicted"/>
<dbReference type="PROSITE" id="PS50280">
    <property type="entry name" value="SET"/>
    <property type="match status" value="1"/>
</dbReference>
<evidence type="ECO:0000256" key="3">
    <source>
        <dbReference type="ARBA" id="ARBA00022603"/>
    </source>
</evidence>
<accession>A0ABR1SQC4</accession>
<dbReference type="PANTHER" id="PTHR46223">
    <property type="entry name" value="HISTONE-LYSINE N-METHYLTRANSFERASE SUV39H"/>
    <property type="match status" value="1"/>
</dbReference>
<keyword evidence="6" id="KW-0479">Metal-binding</keyword>
<dbReference type="Proteomes" id="UP001396898">
    <property type="component" value="Unassembled WGS sequence"/>
</dbReference>
<dbReference type="InterPro" id="IPR001214">
    <property type="entry name" value="SET_dom"/>
</dbReference>
<keyword evidence="3" id="KW-0489">Methyltransferase</keyword>
<feature type="domain" description="SET" evidence="8">
    <location>
        <begin position="123"/>
        <end position="252"/>
    </location>
</feature>
<keyword evidence="2" id="KW-0158">Chromosome</keyword>
<evidence type="ECO:0000256" key="2">
    <source>
        <dbReference type="ARBA" id="ARBA00022454"/>
    </source>
</evidence>
<dbReference type="InterPro" id="IPR046341">
    <property type="entry name" value="SET_dom_sf"/>
</dbReference>
<name>A0ABR1SQC4_9PEZI</name>
<keyword evidence="5" id="KW-0949">S-adenosyl-L-methionine</keyword>
<organism evidence="9 10">
    <name type="scientific">Apiospora marii</name>
    <dbReference type="NCBI Taxonomy" id="335849"/>
    <lineage>
        <taxon>Eukaryota</taxon>
        <taxon>Fungi</taxon>
        <taxon>Dikarya</taxon>
        <taxon>Ascomycota</taxon>
        <taxon>Pezizomycotina</taxon>
        <taxon>Sordariomycetes</taxon>
        <taxon>Xylariomycetidae</taxon>
        <taxon>Amphisphaeriales</taxon>
        <taxon>Apiosporaceae</taxon>
        <taxon>Apiospora</taxon>
    </lineage>
</organism>
<dbReference type="SUPFAM" id="SSF82199">
    <property type="entry name" value="SET domain"/>
    <property type="match status" value="1"/>
</dbReference>
<evidence type="ECO:0000259" key="8">
    <source>
        <dbReference type="PROSITE" id="PS50280"/>
    </source>
</evidence>
<evidence type="ECO:0000256" key="4">
    <source>
        <dbReference type="ARBA" id="ARBA00022679"/>
    </source>
</evidence>
<sequence length="280" mass="31649">MAPPAEIPRNGGRREKLRDHSGNIINNIWKTFEYRVSKPVWKRALREEPPRQPYTGRWFLQLHWEMNQPGPNTSDTINSILSWQTETSPCYVCGALRNATNQCGQACYDFWRSNAGPMGRLDKDCEIRPLPWNSGFPGHGVYLKERTPGGARMPSITRGQLIGEYLGELVPCDAPGGENEYEGEASGRYIFEGPHSNWLIDGGKWGNASRFINHHCRPNLKAVPVVVGGRRVVTFRALRAIRAGDELTVHYGEAYFNKYNERCLCNCKGRVVLHDPEPAP</sequence>
<dbReference type="Gene3D" id="2.170.270.10">
    <property type="entry name" value="SET domain"/>
    <property type="match status" value="1"/>
</dbReference>
<dbReference type="PANTHER" id="PTHR46223:SF3">
    <property type="entry name" value="HISTONE-LYSINE N-METHYLTRANSFERASE SET-23"/>
    <property type="match status" value="1"/>
</dbReference>
<evidence type="ECO:0000256" key="1">
    <source>
        <dbReference type="ARBA" id="ARBA00004286"/>
    </source>
</evidence>
<keyword evidence="10" id="KW-1185">Reference proteome</keyword>
<keyword evidence="7" id="KW-0862">Zinc</keyword>
<dbReference type="EMBL" id="JAQQWI010000004">
    <property type="protein sequence ID" value="KAK8036539.1"/>
    <property type="molecule type" value="Genomic_DNA"/>
</dbReference>
<evidence type="ECO:0000256" key="7">
    <source>
        <dbReference type="ARBA" id="ARBA00022833"/>
    </source>
</evidence>
<comment type="subcellular location">
    <subcellularLocation>
        <location evidence="1">Chromosome</location>
    </subcellularLocation>
</comment>
<keyword evidence="4" id="KW-0808">Transferase</keyword>